<accession>A0A2U3LE12</accession>
<dbReference type="AlphaFoldDB" id="A0A2U3LE12"/>
<dbReference type="GO" id="GO:0016747">
    <property type="term" value="F:acyltransferase activity, transferring groups other than amino-acyl groups"/>
    <property type="evidence" value="ECO:0007669"/>
    <property type="project" value="InterPro"/>
</dbReference>
<evidence type="ECO:0000259" key="1">
    <source>
        <dbReference type="PROSITE" id="PS51186"/>
    </source>
</evidence>
<dbReference type="Pfam" id="PF13302">
    <property type="entry name" value="Acetyltransf_3"/>
    <property type="match status" value="1"/>
</dbReference>
<proteinExistence type="predicted"/>
<keyword evidence="2" id="KW-0808">Transferase</keyword>
<dbReference type="EMBL" id="OMOF01000412">
    <property type="protein sequence ID" value="SPF50106.1"/>
    <property type="molecule type" value="Genomic_DNA"/>
</dbReference>
<gene>
    <name evidence="2" type="ORF">SBF1_470046</name>
</gene>
<evidence type="ECO:0000313" key="2">
    <source>
        <dbReference type="EMBL" id="SPF50106.1"/>
    </source>
</evidence>
<dbReference type="OrthoDB" id="9795206at2"/>
<dbReference type="InterPro" id="IPR016181">
    <property type="entry name" value="Acyl_CoA_acyltransferase"/>
</dbReference>
<reference evidence="3" key="1">
    <citation type="submission" date="2018-02" db="EMBL/GenBank/DDBJ databases">
        <authorList>
            <person name="Hausmann B."/>
        </authorList>
    </citation>
    <scope>NUCLEOTIDE SEQUENCE [LARGE SCALE GENOMIC DNA]</scope>
    <source>
        <strain evidence="3">Peat soil MAG SbF1</strain>
    </source>
</reference>
<feature type="domain" description="N-acetyltransferase" evidence="1">
    <location>
        <begin position="7"/>
        <end position="171"/>
    </location>
</feature>
<dbReference type="Proteomes" id="UP000238916">
    <property type="component" value="Unassembled WGS sequence"/>
</dbReference>
<dbReference type="InterPro" id="IPR000182">
    <property type="entry name" value="GNAT_dom"/>
</dbReference>
<dbReference type="PANTHER" id="PTHR43415:SF3">
    <property type="entry name" value="GNAT-FAMILY ACETYLTRANSFERASE"/>
    <property type="match status" value="1"/>
</dbReference>
<protein>
    <submittedName>
        <fullName evidence="2">Acetyltransferase family protein</fullName>
    </submittedName>
</protein>
<evidence type="ECO:0000313" key="3">
    <source>
        <dbReference type="Proteomes" id="UP000238916"/>
    </source>
</evidence>
<name>A0A2U3LE12_9FIRM</name>
<dbReference type="PANTHER" id="PTHR43415">
    <property type="entry name" value="SPERMIDINE N(1)-ACETYLTRANSFERASE"/>
    <property type="match status" value="1"/>
</dbReference>
<dbReference type="PROSITE" id="PS51186">
    <property type="entry name" value="GNAT"/>
    <property type="match status" value="1"/>
</dbReference>
<dbReference type="SUPFAM" id="SSF55729">
    <property type="entry name" value="Acyl-CoA N-acyltransferases (Nat)"/>
    <property type="match status" value="1"/>
</dbReference>
<organism evidence="2 3">
    <name type="scientific">Candidatus Desulfosporosinus infrequens</name>
    <dbReference type="NCBI Taxonomy" id="2043169"/>
    <lineage>
        <taxon>Bacteria</taxon>
        <taxon>Bacillati</taxon>
        <taxon>Bacillota</taxon>
        <taxon>Clostridia</taxon>
        <taxon>Eubacteriales</taxon>
        <taxon>Desulfitobacteriaceae</taxon>
        <taxon>Desulfosporosinus</taxon>
    </lineage>
</organism>
<sequence length="180" mass="20840">MLKGQKTWIRPIEEDDIDLLYQWYNDQEVNLWSSGAWPLNTLLNKDQIAAKFLDGSPDTYRYAILDETNLLIGTTGFKEVNIPGRSATLYVVIGNKTYWGKGYGPDALITFARFLFTQWNFHRISLDTWDGNLRAIKAYEKVGFKIEGRQREARFVLGNYHDAILMGLLREEFLTLHGKL</sequence>
<dbReference type="Gene3D" id="3.40.630.30">
    <property type="match status" value="1"/>
</dbReference>